<gene>
    <name evidence="1" type="ORF">FH715_03285</name>
</gene>
<comment type="caution">
    <text evidence="1">The sequence shown here is derived from an EMBL/GenBank/DDBJ whole genome shotgun (WGS) entry which is preliminary data.</text>
</comment>
<dbReference type="Pfam" id="PF04075">
    <property type="entry name" value="F420H2_quin_red"/>
    <property type="match status" value="1"/>
</dbReference>
<evidence type="ECO:0000313" key="1">
    <source>
        <dbReference type="EMBL" id="TNM33399.1"/>
    </source>
</evidence>
<protein>
    <submittedName>
        <fullName evidence="1">Nitroreductase family deazaflavin-dependent oxidoreductase</fullName>
    </submittedName>
</protein>
<dbReference type="NCBIfam" id="TIGR00026">
    <property type="entry name" value="hi_GC_TIGR00026"/>
    <property type="match status" value="1"/>
</dbReference>
<dbReference type="OrthoDB" id="5186446at2"/>
<dbReference type="InterPro" id="IPR004378">
    <property type="entry name" value="F420H2_quin_Rdtase"/>
</dbReference>
<accession>A0A5C4VEG2</accession>
<name>A0A5C4VEG2_9ACTN</name>
<dbReference type="AlphaFoldDB" id="A0A5C4VEG2"/>
<proteinExistence type="predicted"/>
<dbReference type="RefSeq" id="WP_139640497.1">
    <property type="nucleotide sequence ID" value="NZ_BAAAZS010000096.1"/>
</dbReference>
<sequence length="156" mass="17100">METRGSAAVGTGALANRISNRLVNTLHTLGWGVGGSRRLVVRGRRSGEPRRVPVNLLRNEGRYYLVGARGHVPWTHNLRAAGGGALALGRRVSPFTAVEIADARKPELLRAYLERWEYQVRGFFGGVTARSTDEELRAVAADHPVFELRFSAGSRP</sequence>
<dbReference type="EMBL" id="VDGT01000002">
    <property type="protein sequence ID" value="TNM33399.1"/>
    <property type="molecule type" value="Genomic_DNA"/>
</dbReference>
<keyword evidence="2" id="KW-1185">Reference proteome</keyword>
<evidence type="ECO:0000313" key="2">
    <source>
        <dbReference type="Proteomes" id="UP000311713"/>
    </source>
</evidence>
<reference evidence="1 2" key="1">
    <citation type="submission" date="2019-06" db="EMBL/GenBank/DDBJ databases">
        <title>Draft genome of Streptomyces sedi sp. JCM16909.</title>
        <authorList>
            <person name="Klykleung N."/>
            <person name="Tanasupawat S."/>
            <person name="Kudo T."/>
            <person name="Yuki M."/>
            <person name="Ohkuma M."/>
        </authorList>
    </citation>
    <scope>NUCLEOTIDE SEQUENCE [LARGE SCALE GENOMIC DNA]</scope>
    <source>
        <strain evidence="1 2">JCM 16909</strain>
    </source>
</reference>
<dbReference type="InterPro" id="IPR012349">
    <property type="entry name" value="Split_barrel_FMN-bd"/>
</dbReference>
<organism evidence="1 2">
    <name type="scientific">Streptomyces sedi</name>
    <dbReference type="NCBI Taxonomy" id="555059"/>
    <lineage>
        <taxon>Bacteria</taxon>
        <taxon>Bacillati</taxon>
        <taxon>Actinomycetota</taxon>
        <taxon>Actinomycetes</taxon>
        <taxon>Kitasatosporales</taxon>
        <taxon>Streptomycetaceae</taxon>
        <taxon>Streptomyces</taxon>
    </lineage>
</organism>
<dbReference type="GO" id="GO:0016491">
    <property type="term" value="F:oxidoreductase activity"/>
    <property type="evidence" value="ECO:0007669"/>
    <property type="project" value="InterPro"/>
</dbReference>
<dbReference type="Gene3D" id="2.30.110.10">
    <property type="entry name" value="Electron Transport, Fmn-binding Protein, Chain A"/>
    <property type="match status" value="1"/>
</dbReference>
<dbReference type="Proteomes" id="UP000311713">
    <property type="component" value="Unassembled WGS sequence"/>
</dbReference>